<reference evidence="9 10" key="1">
    <citation type="submission" date="2023-01" db="EMBL/GenBank/DDBJ databases">
        <title>Analysis of 21 Apiospora genomes using comparative genomics revels a genus with tremendous synthesis potential of carbohydrate active enzymes and secondary metabolites.</title>
        <authorList>
            <person name="Sorensen T."/>
        </authorList>
    </citation>
    <scope>NUCLEOTIDE SEQUENCE [LARGE SCALE GENOMIC DNA]</scope>
    <source>
        <strain evidence="9 10">CBS 24483</strain>
    </source>
</reference>
<feature type="region of interest" description="Disordered" evidence="6">
    <location>
        <begin position="220"/>
        <end position="422"/>
    </location>
</feature>
<evidence type="ECO:0000256" key="6">
    <source>
        <dbReference type="SAM" id="MobiDB-lite"/>
    </source>
</evidence>
<feature type="compositionally biased region" description="Gly residues" evidence="6">
    <location>
        <begin position="403"/>
        <end position="422"/>
    </location>
</feature>
<evidence type="ECO:0000256" key="4">
    <source>
        <dbReference type="ARBA" id="ARBA00023136"/>
    </source>
</evidence>
<dbReference type="Proteomes" id="UP001391051">
    <property type="component" value="Unassembled WGS sequence"/>
</dbReference>
<evidence type="ECO:0000256" key="1">
    <source>
        <dbReference type="ARBA" id="ARBA00004141"/>
    </source>
</evidence>
<keyword evidence="3 7" id="KW-1133">Transmembrane helix</keyword>
<evidence type="ECO:0000259" key="8">
    <source>
        <dbReference type="Pfam" id="PF20684"/>
    </source>
</evidence>
<dbReference type="PANTHER" id="PTHR33048:SF47">
    <property type="entry name" value="INTEGRAL MEMBRANE PROTEIN-RELATED"/>
    <property type="match status" value="1"/>
</dbReference>
<proteinExistence type="inferred from homology"/>
<feature type="compositionally biased region" description="Gly residues" evidence="6">
    <location>
        <begin position="224"/>
        <end position="235"/>
    </location>
</feature>
<dbReference type="GeneID" id="92069812"/>
<evidence type="ECO:0000256" key="2">
    <source>
        <dbReference type="ARBA" id="ARBA00022692"/>
    </source>
</evidence>
<evidence type="ECO:0000313" key="9">
    <source>
        <dbReference type="EMBL" id="KAK7966251.1"/>
    </source>
</evidence>
<sequence length="422" mass="45538">MDINPIDKPELFSDESRQHVLYIILPALMALASAAVYLRLYTRAAILGLVGFDDWLCLAALTVIHAFGALALDHLLHHDHLVQSFHRIVQALLPRPILPHHELEDDAHPDLRCDHVCRYIAAAGNILADILILLLPLPIIKGLNLPRAQKLALGGIFCLGFLPPIPCNVTKLTHHHTIRSGPWPKPAPASSASASPTLRPLAIRWFPRVFLSLSRTIGSSNRAGGRGGGGGGGGSRHWQPKDLESTGGCGLRSATRARRSTKTWTNIDSGKDGRGDQDETMVARTDPGRSENRDDWTGAERNHTRSHSHSHNRSRNRDPDDDNDDAAPRPVQLPPRRNTFLDEASDSSVEIELRDVGANAASRSRSRSRSNDARISYPKGFYGGPDGKSRAIRQRTGNAVEISGGGSSGGGGGGGDGVESGN</sequence>
<feature type="domain" description="Rhodopsin" evidence="8">
    <location>
        <begin position="117"/>
        <end position="162"/>
    </location>
</feature>
<comment type="subcellular location">
    <subcellularLocation>
        <location evidence="1">Membrane</location>
        <topology evidence="1">Multi-pass membrane protein</topology>
    </subcellularLocation>
</comment>
<dbReference type="RefSeq" id="XP_066705643.1">
    <property type="nucleotide sequence ID" value="XM_066836750.1"/>
</dbReference>
<organism evidence="9 10">
    <name type="scientific">Apiospora aurea</name>
    <dbReference type="NCBI Taxonomy" id="335848"/>
    <lineage>
        <taxon>Eukaryota</taxon>
        <taxon>Fungi</taxon>
        <taxon>Dikarya</taxon>
        <taxon>Ascomycota</taxon>
        <taxon>Pezizomycotina</taxon>
        <taxon>Sordariomycetes</taxon>
        <taxon>Xylariomycetidae</taxon>
        <taxon>Amphisphaeriales</taxon>
        <taxon>Apiosporaceae</taxon>
        <taxon>Apiospora</taxon>
    </lineage>
</organism>
<comment type="similarity">
    <text evidence="5">Belongs to the SAT4 family.</text>
</comment>
<dbReference type="EMBL" id="JAQQWE010000001">
    <property type="protein sequence ID" value="KAK7966251.1"/>
    <property type="molecule type" value="Genomic_DNA"/>
</dbReference>
<protein>
    <recommendedName>
        <fullName evidence="8">Rhodopsin domain-containing protein</fullName>
    </recommendedName>
</protein>
<evidence type="ECO:0000256" key="7">
    <source>
        <dbReference type="SAM" id="Phobius"/>
    </source>
</evidence>
<accession>A0ABR1QU93</accession>
<evidence type="ECO:0000313" key="10">
    <source>
        <dbReference type="Proteomes" id="UP001391051"/>
    </source>
</evidence>
<evidence type="ECO:0000256" key="3">
    <source>
        <dbReference type="ARBA" id="ARBA00022989"/>
    </source>
</evidence>
<dbReference type="Pfam" id="PF20684">
    <property type="entry name" value="Fung_rhodopsin"/>
    <property type="match status" value="1"/>
</dbReference>
<name>A0ABR1QU93_9PEZI</name>
<gene>
    <name evidence="9" type="ORF">PG986_000528</name>
</gene>
<feature type="compositionally biased region" description="Basic and acidic residues" evidence="6">
    <location>
        <begin position="286"/>
        <end position="303"/>
    </location>
</feature>
<keyword evidence="4 7" id="KW-0472">Membrane</keyword>
<comment type="caution">
    <text evidence="9">The sequence shown here is derived from an EMBL/GenBank/DDBJ whole genome shotgun (WGS) entry which is preliminary data.</text>
</comment>
<feature type="transmembrane region" description="Helical" evidence="7">
    <location>
        <begin position="20"/>
        <end position="40"/>
    </location>
</feature>
<keyword evidence="2 7" id="KW-0812">Transmembrane</keyword>
<dbReference type="PANTHER" id="PTHR33048">
    <property type="entry name" value="PTH11-LIKE INTEGRAL MEMBRANE PROTEIN (AFU_ORTHOLOGUE AFUA_5G11245)"/>
    <property type="match status" value="1"/>
</dbReference>
<evidence type="ECO:0000256" key="5">
    <source>
        <dbReference type="ARBA" id="ARBA00038359"/>
    </source>
</evidence>
<feature type="compositionally biased region" description="Basic residues" evidence="6">
    <location>
        <begin position="304"/>
        <end position="314"/>
    </location>
</feature>
<dbReference type="InterPro" id="IPR052337">
    <property type="entry name" value="SAT4-like"/>
</dbReference>
<dbReference type="InterPro" id="IPR049326">
    <property type="entry name" value="Rhodopsin_dom_fungi"/>
</dbReference>
<keyword evidence="10" id="KW-1185">Reference proteome</keyword>
<feature type="transmembrane region" description="Helical" evidence="7">
    <location>
        <begin position="52"/>
        <end position="72"/>
    </location>
</feature>